<reference evidence="2" key="1">
    <citation type="submission" date="2020-02" db="EMBL/GenBank/DDBJ databases">
        <authorList>
            <person name="Meier V. D."/>
        </authorList>
    </citation>
    <scope>NUCLEOTIDE SEQUENCE</scope>
    <source>
        <strain evidence="2">AVDCRST_MAG66</strain>
    </source>
</reference>
<sequence length="163" mass="17791">ERRTHRAAAALRGPARRHPRRYGRTIGQGAALHTGGGASRQPRAGGPQRGERGDAARYRRHRCHGSRRGAGRRGDGDLDPELAGAAGRQGRTDHGAGGVRSRVPPPAPVRRHGGGVAPQRLLRRGRRRRAARPVRHRRRRTAQHRVPARLPDRAGHDAGRSSM</sequence>
<feature type="non-terminal residue" evidence="2">
    <location>
        <position position="1"/>
    </location>
</feature>
<feature type="compositionally biased region" description="Basic and acidic residues" evidence="1">
    <location>
        <begin position="150"/>
        <end position="163"/>
    </location>
</feature>
<name>A0A6J4P521_9PSEU</name>
<proteinExistence type="predicted"/>
<feature type="compositionally biased region" description="Basic residues" evidence="1">
    <location>
        <begin position="14"/>
        <end position="23"/>
    </location>
</feature>
<accession>A0A6J4P521</accession>
<feature type="compositionally biased region" description="Basic residues" evidence="1">
    <location>
        <begin position="121"/>
        <end position="147"/>
    </location>
</feature>
<protein>
    <submittedName>
        <fullName evidence="2">Uncharacterized protein</fullName>
    </submittedName>
</protein>
<feature type="non-terminal residue" evidence="2">
    <location>
        <position position="163"/>
    </location>
</feature>
<dbReference type="EMBL" id="CADCUS010000236">
    <property type="protein sequence ID" value="CAA9402917.1"/>
    <property type="molecule type" value="Genomic_DNA"/>
</dbReference>
<evidence type="ECO:0000256" key="1">
    <source>
        <dbReference type="SAM" id="MobiDB-lite"/>
    </source>
</evidence>
<evidence type="ECO:0000313" key="2">
    <source>
        <dbReference type="EMBL" id="CAA9402917.1"/>
    </source>
</evidence>
<organism evidence="2">
    <name type="scientific">uncultured Pseudonocardia sp</name>
    <dbReference type="NCBI Taxonomy" id="211455"/>
    <lineage>
        <taxon>Bacteria</taxon>
        <taxon>Bacillati</taxon>
        <taxon>Actinomycetota</taxon>
        <taxon>Actinomycetes</taxon>
        <taxon>Pseudonocardiales</taxon>
        <taxon>Pseudonocardiaceae</taxon>
        <taxon>Pseudonocardia</taxon>
        <taxon>environmental samples</taxon>
    </lineage>
</organism>
<feature type="region of interest" description="Disordered" evidence="1">
    <location>
        <begin position="1"/>
        <end position="163"/>
    </location>
</feature>
<dbReference type="AlphaFoldDB" id="A0A6J4P521"/>
<gene>
    <name evidence="2" type="ORF">AVDCRST_MAG66-1660</name>
</gene>
<feature type="compositionally biased region" description="Basic residues" evidence="1">
    <location>
        <begin position="58"/>
        <end position="71"/>
    </location>
</feature>